<feature type="compositionally biased region" description="Polar residues" evidence="9">
    <location>
        <begin position="536"/>
        <end position="553"/>
    </location>
</feature>
<dbReference type="RefSeq" id="XP_053023384.1">
    <property type="nucleotide sequence ID" value="XM_053172196.1"/>
</dbReference>
<keyword evidence="12" id="KW-1185">Reference proteome</keyword>
<feature type="compositionally biased region" description="Polar residues" evidence="9">
    <location>
        <begin position="894"/>
        <end position="909"/>
    </location>
</feature>
<sequence>MAQVEEGELEDSRSRPCQSPSIPNKTRPTHNTLISPSSSANSLRAEHNNHDPSSKPSKIFNHPTNTFQNYRPTFFFYRPPESSVDPKSTLHTENAAPSQDPGRAKSAEPEPAGNRATEKKCFVGVSSIASYELIEKLGEGTFGEVFKGIYRGRLYAQQQKLQASPKNTLDHGLESCDDESETEDRIFETKSKVKSGMVVALKRIIVHNELDGLPITALREIRILKSLDHPNIVPVIDLAFSGGDKNLLKRGNTYMVFPYIDHDLAGLMENKSITFNVSQIKLYSKQLLLGTAYLHRNKILHRDLKAANLLISNEGQLMIADFGLARSIEQQHNNKKREYTNCVVTRWYRPPEILLGNRRYGTPVDLWGVGCVIAEMFKGGPILTGSTDVNQCELIFRLCGSPTPESMPGWESLPGCEGVRSWANKPRRVREEYERISPELADLLDHLLVLDHSRRLTAEEALDHDWFWTDPMAIDPAKLPHYEPSHEYDRRKKQEQAKRTHQHQLASFTEIQGISTGKMNVGQPAPKPQRIPPPSSNSKLPPTFSNDNHFSSDQFKHPVGPPNPGNRMPGDPGPPNQYHRGGPNHAMNPYSSQGSSGMMNNKEGWGDGDNRQQSHHSSRRTRPEPNRGGPMGGGGMGSHPHQGPPPGHPGGQGPPLGSSAPPIPSYGHALPSRPVSSFDRGAYDPMRLSKPAGAPVPMMGGMNGTIGGIPAGPPYSHPHGLPGHPEPYPLGPPPPMIPEHGPPDERGQRGEPYPKMDPSAPLSNGPPIRDGGYGGGGGGFRGRGGDGGRADGRLRSNHDRWTPEPKPPPAGISPYPNGRSGDRRHGGRGGDRRYRHDRHGGGGPPGGNGPHEGRDNYQYNISPPAPRNPNHQFYGPQNGPPGVGPGVVPGANPYTSFSYPSNEPMTTPTSNPIHPFNHPPNNSNNNNNNGRPSQNGHLNQRWDNKPDFGPPPPHNNNANNNPYNHNHHLPHQPHHPHSPPNLLHHNPNHPHPPRPPIHHFPHGNGNAPGSSFPDEPRLEY</sequence>
<feature type="compositionally biased region" description="Polar residues" evidence="9">
    <location>
        <begin position="589"/>
        <end position="599"/>
    </location>
</feature>
<feature type="region of interest" description="Disordered" evidence="9">
    <location>
        <begin position="81"/>
        <end position="115"/>
    </location>
</feature>
<dbReference type="InterPro" id="IPR000719">
    <property type="entry name" value="Prot_kinase_dom"/>
</dbReference>
<feature type="compositionally biased region" description="Basic residues" evidence="9">
    <location>
        <begin position="965"/>
        <end position="977"/>
    </location>
</feature>
<keyword evidence="5" id="KW-0547">Nucleotide-binding</keyword>
<dbReference type="PROSITE" id="PS00108">
    <property type="entry name" value="PROTEIN_KINASE_ST"/>
    <property type="match status" value="1"/>
</dbReference>
<keyword evidence="6" id="KW-0418">Kinase</keyword>
<feature type="compositionally biased region" description="Basic and acidic residues" evidence="9">
    <location>
        <begin position="44"/>
        <end position="53"/>
    </location>
</feature>
<feature type="compositionally biased region" description="Gly residues" evidence="9">
    <location>
        <begin position="771"/>
        <end position="782"/>
    </location>
</feature>
<name>A0ABY7CRJ0_9BASI</name>
<evidence type="ECO:0000256" key="8">
    <source>
        <dbReference type="ARBA" id="ARBA00023242"/>
    </source>
</evidence>
<dbReference type="Pfam" id="PF00069">
    <property type="entry name" value="Pkinase"/>
    <property type="match status" value="1"/>
</dbReference>
<evidence type="ECO:0000256" key="6">
    <source>
        <dbReference type="ARBA" id="ARBA00022777"/>
    </source>
</evidence>
<protein>
    <recommendedName>
        <fullName evidence="10">Protein kinase domain-containing protein</fullName>
    </recommendedName>
</protein>
<evidence type="ECO:0000259" key="10">
    <source>
        <dbReference type="PROSITE" id="PS50011"/>
    </source>
</evidence>
<feature type="compositionally biased region" description="Polar residues" evidence="9">
    <location>
        <begin position="85"/>
        <end position="97"/>
    </location>
</feature>
<evidence type="ECO:0000256" key="9">
    <source>
        <dbReference type="SAM" id="MobiDB-lite"/>
    </source>
</evidence>
<dbReference type="InterPro" id="IPR011009">
    <property type="entry name" value="Kinase-like_dom_sf"/>
</dbReference>
<feature type="region of interest" description="Disordered" evidence="9">
    <location>
        <begin position="1"/>
        <end position="64"/>
    </location>
</feature>
<organism evidence="11 12">
    <name type="scientific">Puccinia triticina</name>
    <dbReference type="NCBI Taxonomy" id="208348"/>
    <lineage>
        <taxon>Eukaryota</taxon>
        <taxon>Fungi</taxon>
        <taxon>Dikarya</taxon>
        <taxon>Basidiomycota</taxon>
        <taxon>Pucciniomycotina</taxon>
        <taxon>Pucciniomycetes</taxon>
        <taxon>Pucciniales</taxon>
        <taxon>Pucciniaceae</taxon>
        <taxon>Puccinia</taxon>
    </lineage>
</organism>
<evidence type="ECO:0000256" key="2">
    <source>
        <dbReference type="ARBA" id="ARBA00006485"/>
    </source>
</evidence>
<feature type="compositionally biased region" description="Basic and acidic residues" evidence="9">
    <location>
        <begin position="783"/>
        <end position="803"/>
    </location>
</feature>
<dbReference type="PROSITE" id="PS50011">
    <property type="entry name" value="PROTEIN_KINASE_DOM"/>
    <property type="match status" value="1"/>
</dbReference>
<keyword evidence="3" id="KW-0723">Serine/threonine-protein kinase</keyword>
<evidence type="ECO:0000256" key="4">
    <source>
        <dbReference type="ARBA" id="ARBA00022679"/>
    </source>
</evidence>
<accession>A0ABY7CRJ0</accession>
<feature type="domain" description="Protein kinase" evidence="10">
    <location>
        <begin position="131"/>
        <end position="467"/>
    </location>
</feature>
<feature type="compositionally biased region" description="Pro residues" evidence="9">
    <location>
        <begin position="724"/>
        <end position="737"/>
    </location>
</feature>
<feature type="compositionally biased region" description="Gly residues" evidence="9">
    <location>
        <begin position="701"/>
        <end position="710"/>
    </location>
</feature>
<comment type="subcellular location">
    <subcellularLocation>
        <location evidence="1">Nucleus</location>
    </subcellularLocation>
</comment>
<dbReference type="Gene3D" id="1.10.510.10">
    <property type="entry name" value="Transferase(Phosphotransferase) domain 1"/>
    <property type="match status" value="1"/>
</dbReference>
<feature type="compositionally biased region" description="Gly residues" evidence="9">
    <location>
        <begin position="841"/>
        <end position="850"/>
    </location>
</feature>
<feature type="region of interest" description="Disordered" evidence="9">
    <location>
        <begin position="479"/>
        <end position="1020"/>
    </location>
</feature>
<keyword evidence="7" id="KW-0067">ATP-binding</keyword>
<reference evidence="11" key="1">
    <citation type="submission" date="2022-10" db="EMBL/GenBank/DDBJ databases">
        <title>Puccinia triticina Genome sequencing and assembly.</title>
        <authorList>
            <person name="Li C."/>
        </authorList>
    </citation>
    <scope>NUCLEOTIDE SEQUENCE</scope>
    <source>
        <strain evidence="11">Pt15</strain>
    </source>
</reference>
<feature type="compositionally biased region" description="Basic residues" evidence="9">
    <location>
        <begin position="986"/>
        <end position="1001"/>
    </location>
</feature>
<evidence type="ECO:0000256" key="7">
    <source>
        <dbReference type="ARBA" id="ARBA00022840"/>
    </source>
</evidence>
<dbReference type="InterPro" id="IPR008271">
    <property type="entry name" value="Ser/Thr_kinase_AS"/>
</dbReference>
<gene>
    <name evidence="11" type="ORF">PtA15_8A736</name>
</gene>
<comment type="similarity">
    <text evidence="2">Belongs to the protein kinase superfamily. CMGC Ser/Thr protein kinase family. CDC2/CDKX subfamily.</text>
</comment>
<dbReference type="Proteomes" id="UP001164743">
    <property type="component" value="Chromosome 8A"/>
</dbReference>
<dbReference type="SMART" id="SM00220">
    <property type="entry name" value="S_TKc"/>
    <property type="match status" value="1"/>
</dbReference>
<dbReference type="EMBL" id="CP110428">
    <property type="protein sequence ID" value="WAQ87829.1"/>
    <property type="molecule type" value="Genomic_DNA"/>
</dbReference>
<evidence type="ECO:0000256" key="1">
    <source>
        <dbReference type="ARBA" id="ARBA00004123"/>
    </source>
</evidence>
<dbReference type="PANTHER" id="PTHR24056:SF233">
    <property type="entry name" value="CYCLIN-DEPENDENT KINASE 9"/>
    <property type="match status" value="1"/>
</dbReference>
<evidence type="ECO:0000256" key="5">
    <source>
        <dbReference type="ARBA" id="ARBA00022741"/>
    </source>
</evidence>
<dbReference type="Gene3D" id="3.30.200.20">
    <property type="entry name" value="Phosphorylase Kinase, domain 1"/>
    <property type="match status" value="1"/>
</dbReference>
<feature type="compositionally biased region" description="Polar residues" evidence="9">
    <location>
        <begin position="503"/>
        <end position="518"/>
    </location>
</feature>
<dbReference type="GeneID" id="77813091"/>
<feature type="compositionally biased region" description="Basic and acidic residues" evidence="9">
    <location>
        <begin position="479"/>
        <end position="498"/>
    </location>
</feature>
<feature type="compositionally biased region" description="Pro residues" evidence="9">
    <location>
        <begin position="525"/>
        <end position="535"/>
    </location>
</feature>
<feature type="compositionally biased region" description="Low complexity" evidence="9">
    <location>
        <begin position="955"/>
        <end position="964"/>
    </location>
</feature>
<feature type="compositionally biased region" description="Basic and acidic residues" evidence="9">
    <location>
        <begin position="820"/>
        <end position="834"/>
    </location>
</feature>
<dbReference type="PANTHER" id="PTHR24056">
    <property type="entry name" value="CELL DIVISION PROTEIN KINASE"/>
    <property type="match status" value="1"/>
</dbReference>
<keyword evidence="8" id="KW-0539">Nucleus</keyword>
<evidence type="ECO:0000313" key="11">
    <source>
        <dbReference type="EMBL" id="WAQ87829.1"/>
    </source>
</evidence>
<keyword evidence="4" id="KW-0808">Transferase</keyword>
<feature type="compositionally biased region" description="Low complexity" evidence="9">
    <location>
        <begin position="910"/>
        <end position="937"/>
    </location>
</feature>
<dbReference type="InterPro" id="IPR050108">
    <property type="entry name" value="CDK"/>
</dbReference>
<feature type="compositionally biased region" description="Polar residues" evidence="9">
    <location>
        <begin position="15"/>
        <end position="42"/>
    </location>
</feature>
<dbReference type="SUPFAM" id="SSF56112">
    <property type="entry name" value="Protein kinase-like (PK-like)"/>
    <property type="match status" value="1"/>
</dbReference>
<evidence type="ECO:0000256" key="3">
    <source>
        <dbReference type="ARBA" id="ARBA00022527"/>
    </source>
</evidence>
<evidence type="ECO:0000313" key="12">
    <source>
        <dbReference type="Proteomes" id="UP001164743"/>
    </source>
</evidence>
<proteinExistence type="inferred from homology"/>
<feature type="compositionally biased region" description="Basic and acidic residues" evidence="9">
    <location>
        <begin position="741"/>
        <end position="754"/>
    </location>
</feature>